<organism evidence="1 2">
    <name type="scientific">Mucor saturninus</name>
    <dbReference type="NCBI Taxonomy" id="64648"/>
    <lineage>
        <taxon>Eukaryota</taxon>
        <taxon>Fungi</taxon>
        <taxon>Fungi incertae sedis</taxon>
        <taxon>Mucoromycota</taxon>
        <taxon>Mucoromycotina</taxon>
        <taxon>Mucoromycetes</taxon>
        <taxon>Mucorales</taxon>
        <taxon>Mucorineae</taxon>
        <taxon>Mucoraceae</taxon>
        <taxon>Mucor</taxon>
    </lineage>
</organism>
<gene>
    <name evidence="1" type="ORF">INT47_011890</name>
</gene>
<protein>
    <submittedName>
        <fullName evidence="1">Uncharacterized protein</fullName>
    </submittedName>
</protein>
<dbReference type="Proteomes" id="UP000603453">
    <property type="component" value="Unassembled WGS sequence"/>
</dbReference>
<keyword evidence="2" id="KW-1185">Reference proteome</keyword>
<name>A0A8H7V5C4_9FUNG</name>
<evidence type="ECO:0000313" key="1">
    <source>
        <dbReference type="EMBL" id="KAG2207770.1"/>
    </source>
</evidence>
<evidence type="ECO:0000313" key="2">
    <source>
        <dbReference type="Proteomes" id="UP000603453"/>
    </source>
</evidence>
<comment type="caution">
    <text evidence="1">The sequence shown here is derived from an EMBL/GenBank/DDBJ whole genome shotgun (WGS) entry which is preliminary data.</text>
</comment>
<accession>A0A8H7V5C4</accession>
<reference evidence="1" key="1">
    <citation type="submission" date="2020-12" db="EMBL/GenBank/DDBJ databases">
        <title>Metabolic potential, ecology and presence of endohyphal bacteria is reflected in genomic diversity of Mucoromycotina.</title>
        <authorList>
            <person name="Muszewska A."/>
            <person name="Okrasinska A."/>
            <person name="Steczkiewicz K."/>
            <person name="Drgas O."/>
            <person name="Orlowska M."/>
            <person name="Perlinska-Lenart U."/>
            <person name="Aleksandrzak-Piekarczyk T."/>
            <person name="Szatraj K."/>
            <person name="Zielenkiewicz U."/>
            <person name="Pilsyk S."/>
            <person name="Malc E."/>
            <person name="Mieczkowski P."/>
            <person name="Kruszewska J.S."/>
            <person name="Biernat P."/>
            <person name="Pawlowska J."/>
        </authorList>
    </citation>
    <scope>NUCLEOTIDE SEQUENCE</scope>
    <source>
        <strain evidence="1">WA0000017839</strain>
    </source>
</reference>
<sequence length="79" mass="9206">MTDQLPDFIPIEETPDNIYIDPPLHSDAVDKPYNPHHTTITNLNLFHNKFRFLNILGREIYQSRTGVKKGTLNSKRTQE</sequence>
<dbReference type="EMBL" id="JAEPRD010000023">
    <property type="protein sequence ID" value="KAG2207770.1"/>
    <property type="molecule type" value="Genomic_DNA"/>
</dbReference>
<dbReference type="AlphaFoldDB" id="A0A8H7V5C4"/>
<proteinExistence type="predicted"/>